<feature type="transmembrane region" description="Helical" evidence="1">
    <location>
        <begin position="159"/>
        <end position="176"/>
    </location>
</feature>
<feature type="transmembrane region" description="Helical" evidence="1">
    <location>
        <begin position="70"/>
        <end position="87"/>
    </location>
</feature>
<dbReference type="EMBL" id="FNFF01000012">
    <property type="protein sequence ID" value="SDK80170.1"/>
    <property type="molecule type" value="Genomic_DNA"/>
</dbReference>
<name>A0A1G9EVM8_9ACTN</name>
<feature type="transmembrane region" description="Helical" evidence="1">
    <location>
        <begin position="17"/>
        <end position="37"/>
    </location>
</feature>
<keyword evidence="3" id="KW-1185">Reference proteome</keyword>
<dbReference type="OrthoDB" id="4350641at2"/>
<keyword evidence="1" id="KW-1133">Transmembrane helix</keyword>
<sequence length="264" mass="26633">MTAPHPRARRTRSEFRLLRAVAFATVCVALSAGGHILASHGAVPVWSLGLGFLLTLAVAVPLAGRPRSSAALAGALAVGQLGLHSLFGHGQTVAAQHMADHTAMEQAKGLLCGAGAVVTSPHQAYGILADAGLAPPTSGGHAHHMPDGMAQGAGLLPDLPMLLGHLLAALVLGWLLRRGDLALNRVIELSVLSAHGVAEGALVRSLRAALSFVRALQSGLSAAPGALAGAWGTLPDAPAKPRTTALAHTVVRRGPPADGFALAA</sequence>
<dbReference type="RefSeq" id="WP_093614255.1">
    <property type="nucleotide sequence ID" value="NZ_FNFF01000012.1"/>
</dbReference>
<keyword evidence="1" id="KW-0812">Transmembrane</keyword>
<dbReference type="AlphaFoldDB" id="A0A1G9EVM8"/>
<evidence type="ECO:0008006" key="4">
    <source>
        <dbReference type="Google" id="ProtNLM"/>
    </source>
</evidence>
<evidence type="ECO:0000313" key="2">
    <source>
        <dbReference type="EMBL" id="SDK80170.1"/>
    </source>
</evidence>
<accession>A0A1G9EVM8</accession>
<dbReference type="STRING" id="417292.SAMN05421806_11284"/>
<reference evidence="2 3" key="1">
    <citation type="submission" date="2016-10" db="EMBL/GenBank/DDBJ databases">
        <authorList>
            <person name="de Groot N.N."/>
        </authorList>
    </citation>
    <scope>NUCLEOTIDE SEQUENCE [LARGE SCALE GENOMIC DNA]</scope>
    <source>
        <strain evidence="2 3">CGMCC 4.5727</strain>
    </source>
</reference>
<proteinExistence type="predicted"/>
<evidence type="ECO:0000256" key="1">
    <source>
        <dbReference type="SAM" id="Phobius"/>
    </source>
</evidence>
<dbReference type="Proteomes" id="UP000199155">
    <property type="component" value="Unassembled WGS sequence"/>
</dbReference>
<organism evidence="2 3">
    <name type="scientific">Streptomyces indicus</name>
    <dbReference type="NCBI Taxonomy" id="417292"/>
    <lineage>
        <taxon>Bacteria</taxon>
        <taxon>Bacillati</taxon>
        <taxon>Actinomycetota</taxon>
        <taxon>Actinomycetes</taxon>
        <taxon>Kitasatosporales</taxon>
        <taxon>Streptomycetaceae</taxon>
        <taxon>Streptomyces</taxon>
    </lineage>
</organism>
<feature type="transmembrane region" description="Helical" evidence="1">
    <location>
        <begin position="43"/>
        <end position="63"/>
    </location>
</feature>
<keyword evidence="1" id="KW-0472">Membrane</keyword>
<protein>
    <recommendedName>
        <fullName evidence="4">Integral membrane protein</fullName>
    </recommendedName>
</protein>
<gene>
    <name evidence="2" type="ORF">SAMN05421806_11284</name>
</gene>
<evidence type="ECO:0000313" key="3">
    <source>
        <dbReference type="Proteomes" id="UP000199155"/>
    </source>
</evidence>